<reference evidence="4" key="2">
    <citation type="journal article" date="2024" name="Plant">
        <title>Genomic evolution and insights into agronomic trait innovations of Sesamum species.</title>
        <authorList>
            <person name="Miao H."/>
            <person name="Wang L."/>
            <person name="Qu L."/>
            <person name="Liu H."/>
            <person name="Sun Y."/>
            <person name="Le M."/>
            <person name="Wang Q."/>
            <person name="Wei S."/>
            <person name="Zheng Y."/>
            <person name="Lin W."/>
            <person name="Duan Y."/>
            <person name="Cao H."/>
            <person name="Xiong S."/>
            <person name="Wang X."/>
            <person name="Wei L."/>
            <person name="Li C."/>
            <person name="Ma Q."/>
            <person name="Ju M."/>
            <person name="Zhao R."/>
            <person name="Li G."/>
            <person name="Mu C."/>
            <person name="Tian Q."/>
            <person name="Mei H."/>
            <person name="Zhang T."/>
            <person name="Gao T."/>
            <person name="Zhang H."/>
        </authorList>
    </citation>
    <scope>NUCLEOTIDE SEQUENCE</scope>
    <source>
        <strain evidence="4">G02</strain>
    </source>
</reference>
<keyword evidence="2" id="KW-0378">Hydrolase</keyword>
<dbReference type="GO" id="GO:0009505">
    <property type="term" value="C:plant-type cell wall"/>
    <property type="evidence" value="ECO:0007669"/>
    <property type="project" value="TreeGrafter"/>
</dbReference>
<comment type="caution">
    <text evidence="4">The sequence shown here is derived from an EMBL/GenBank/DDBJ whole genome shotgun (WGS) entry which is preliminary data.</text>
</comment>
<dbReference type="Gene3D" id="3.20.20.300">
    <property type="entry name" value="Glycoside hydrolase, family 3, N-terminal domain"/>
    <property type="match status" value="1"/>
</dbReference>
<evidence type="ECO:0000259" key="3">
    <source>
        <dbReference type="SMART" id="SM01217"/>
    </source>
</evidence>
<feature type="domain" description="Fibronectin type III-like" evidence="3">
    <location>
        <begin position="255"/>
        <end position="324"/>
    </location>
</feature>
<protein>
    <submittedName>
        <fullName evidence="4">Beta-D-xylosidase 7</fullName>
    </submittedName>
</protein>
<evidence type="ECO:0000256" key="2">
    <source>
        <dbReference type="ARBA" id="ARBA00022801"/>
    </source>
</evidence>
<organism evidence="4">
    <name type="scientific">Sesamum radiatum</name>
    <name type="common">Black benniseed</name>
    <dbReference type="NCBI Taxonomy" id="300843"/>
    <lineage>
        <taxon>Eukaryota</taxon>
        <taxon>Viridiplantae</taxon>
        <taxon>Streptophyta</taxon>
        <taxon>Embryophyta</taxon>
        <taxon>Tracheophyta</taxon>
        <taxon>Spermatophyta</taxon>
        <taxon>Magnoliopsida</taxon>
        <taxon>eudicotyledons</taxon>
        <taxon>Gunneridae</taxon>
        <taxon>Pentapetalae</taxon>
        <taxon>asterids</taxon>
        <taxon>lamiids</taxon>
        <taxon>Lamiales</taxon>
        <taxon>Pedaliaceae</taxon>
        <taxon>Sesamum</taxon>
    </lineage>
</organism>
<proteinExistence type="inferred from homology"/>
<comment type="similarity">
    <text evidence="1">Belongs to the glycosyl hydrolase 3 family.</text>
</comment>
<dbReference type="Pfam" id="PF14310">
    <property type="entry name" value="Fn3-like"/>
    <property type="match status" value="1"/>
</dbReference>
<dbReference type="SUPFAM" id="SSF52279">
    <property type="entry name" value="Beta-D-glucan exohydrolase, C-terminal domain"/>
    <property type="match status" value="1"/>
</dbReference>
<dbReference type="Gene3D" id="3.40.50.1700">
    <property type="entry name" value="Glycoside hydrolase family 3 C-terminal domain"/>
    <property type="match status" value="1"/>
</dbReference>
<name>A0AAW2M1M9_SESRA</name>
<dbReference type="Gene3D" id="2.60.40.10">
    <property type="entry name" value="Immunoglobulins"/>
    <property type="match status" value="1"/>
</dbReference>
<dbReference type="InterPro" id="IPR026891">
    <property type="entry name" value="Fn3-like"/>
</dbReference>
<gene>
    <name evidence="4" type="ORF">Sradi_5068600</name>
</gene>
<dbReference type="SMART" id="SM01217">
    <property type="entry name" value="Fn3_like"/>
    <property type="match status" value="1"/>
</dbReference>
<dbReference type="InterPro" id="IPR013783">
    <property type="entry name" value="Ig-like_fold"/>
</dbReference>
<dbReference type="GO" id="GO:0046556">
    <property type="term" value="F:alpha-L-arabinofuranosidase activity"/>
    <property type="evidence" value="ECO:0007669"/>
    <property type="project" value="TreeGrafter"/>
</dbReference>
<dbReference type="InterPro" id="IPR044993">
    <property type="entry name" value="BXL"/>
</dbReference>
<dbReference type="PANTHER" id="PTHR42721:SF3">
    <property type="entry name" value="BETA-D-XYLOSIDASE 5-RELATED"/>
    <property type="match status" value="1"/>
</dbReference>
<reference evidence="4" key="1">
    <citation type="submission" date="2020-06" db="EMBL/GenBank/DDBJ databases">
        <authorList>
            <person name="Li T."/>
            <person name="Hu X."/>
            <person name="Zhang T."/>
            <person name="Song X."/>
            <person name="Zhang H."/>
            <person name="Dai N."/>
            <person name="Sheng W."/>
            <person name="Hou X."/>
            <person name="Wei L."/>
        </authorList>
    </citation>
    <scope>NUCLEOTIDE SEQUENCE</scope>
    <source>
        <strain evidence="4">G02</strain>
        <tissue evidence="4">Leaf</tissue>
    </source>
</reference>
<dbReference type="InterPro" id="IPR017853">
    <property type="entry name" value="GH"/>
</dbReference>
<accession>A0AAW2M1M9</accession>
<dbReference type="InterPro" id="IPR036962">
    <property type="entry name" value="Glyco_hydro_3_N_sf"/>
</dbReference>
<evidence type="ECO:0000313" key="4">
    <source>
        <dbReference type="EMBL" id="KAL0324993.1"/>
    </source>
</evidence>
<dbReference type="InterPro" id="IPR036881">
    <property type="entry name" value="Glyco_hydro_3_C_sf"/>
</dbReference>
<dbReference type="PANTHER" id="PTHR42721">
    <property type="entry name" value="SUGAR HYDROLASE-RELATED"/>
    <property type="match status" value="1"/>
</dbReference>
<dbReference type="SUPFAM" id="SSF51445">
    <property type="entry name" value="(Trans)glycosidases"/>
    <property type="match status" value="1"/>
</dbReference>
<dbReference type="AlphaFoldDB" id="A0AAW2M1M9"/>
<evidence type="ECO:0000256" key="1">
    <source>
        <dbReference type="ARBA" id="ARBA00005336"/>
    </source>
</evidence>
<dbReference type="GO" id="GO:0045493">
    <property type="term" value="P:xylan catabolic process"/>
    <property type="evidence" value="ECO:0007669"/>
    <property type="project" value="InterPro"/>
</dbReference>
<dbReference type="GO" id="GO:0009044">
    <property type="term" value="F:xylan 1,4-beta-xylosidase activity"/>
    <property type="evidence" value="ECO:0007669"/>
    <property type="project" value="InterPro"/>
</dbReference>
<dbReference type="GO" id="GO:0031222">
    <property type="term" value="P:arabinan catabolic process"/>
    <property type="evidence" value="ECO:0007669"/>
    <property type="project" value="TreeGrafter"/>
</dbReference>
<dbReference type="EMBL" id="JACGWJ010000023">
    <property type="protein sequence ID" value="KAL0324993.1"/>
    <property type="molecule type" value="Genomic_DNA"/>
</dbReference>
<sequence length="332" mass="36913">MCAYNSVNGVPNCADYNLLTKTARGEWGFHGYITSDCDAVLTIHDNHKYARLPEDAVADALNAVRTSLRLLPIRVLVGCRFYIKGALSMCSFSVVGGGCHWRCWWREFVRAVSAAATFQVGVCVVDVEVGVLFCYPGGKLPITWYPKDFINVPMTDMRMRPASGYPGRTYRFYDGPKVFEFGSGLSYTTYSYEFIPSTPNTIRLNQLTHALQPTDEGPHTSRSLYVSKIGTDTCDRLKFSAHVGVENTGDMAGKHPVLLFVRHGRPGSGRPVKQLVGFQSVSLNARERGEIEFVLNPCEHLSSANEDGLMVIEEGYRFLVVEGKEYPINVVL</sequence>